<reference evidence="1" key="1">
    <citation type="journal article" date="2015" name="Genome Biol. Evol.">
        <title>Organellar Genomes of White Spruce (Picea glauca): Assembly and Annotation.</title>
        <authorList>
            <person name="Jackman S.D."/>
            <person name="Warren R.L."/>
            <person name="Gibb E.A."/>
            <person name="Vandervalk B.P."/>
            <person name="Mohamadi H."/>
            <person name="Chu J."/>
            <person name="Raymond A."/>
            <person name="Pleasance S."/>
            <person name="Coope R."/>
            <person name="Wildung M.R."/>
            <person name="Ritland C.E."/>
            <person name="Bousquet J."/>
            <person name="Jones S.J."/>
            <person name="Bohlmann J."/>
            <person name="Birol I."/>
        </authorList>
    </citation>
    <scope>NUCLEOTIDE SEQUENCE [LARGE SCALE GENOMIC DNA]</scope>
    <source>
        <tissue evidence="1">Flushing bud</tissue>
    </source>
</reference>
<dbReference type="EMBL" id="LKAM01000002">
    <property type="protein sequence ID" value="KUM49528.1"/>
    <property type="molecule type" value="Genomic_DNA"/>
</dbReference>
<comment type="caution">
    <text evidence="1">The sequence shown here is derived from an EMBL/GenBank/DDBJ whole genome shotgun (WGS) entry which is preliminary data.</text>
</comment>
<dbReference type="AlphaFoldDB" id="A0A101M254"/>
<keyword evidence="1" id="KW-0496">Mitochondrion</keyword>
<evidence type="ECO:0000313" key="1">
    <source>
        <dbReference type="EMBL" id="KUM49528.1"/>
    </source>
</evidence>
<gene>
    <name evidence="1" type="ORF">ABT39_MTgene2753</name>
</gene>
<protein>
    <submittedName>
        <fullName evidence="1">Uncharacterized protein</fullName>
    </submittedName>
</protein>
<geneLocation type="mitochondrion" evidence="1"/>
<organism evidence="1">
    <name type="scientific">Picea glauca</name>
    <name type="common">White spruce</name>
    <name type="synonym">Pinus glauca</name>
    <dbReference type="NCBI Taxonomy" id="3330"/>
    <lineage>
        <taxon>Eukaryota</taxon>
        <taxon>Viridiplantae</taxon>
        <taxon>Streptophyta</taxon>
        <taxon>Embryophyta</taxon>
        <taxon>Tracheophyta</taxon>
        <taxon>Spermatophyta</taxon>
        <taxon>Pinopsida</taxon>
        <taxon>Pinidae</taxon>
        <taxon>Conifers I</taxon>
        <taxon>Pinales</taxon>
        <taxon>Pinaceae</taxon>
        <taxon>Picea</taxon>
    </lineage>
</organism>
<accession>A0A101M254</accession>
<name>A0A101M254_PICGL</name>
<sequence>MLKGMPHTEARSCELYSQVGVNGGDLNLLPSEKEMVIQEDLLQPIEGHHLSYTQVDR</sequence>
<proteinExistence type="predicted"/>